<dbReference type="EMBL" id="NBZD01000001">
    <property type="protein sequence ID" value="PNH19647.1"/>
    <property type="molecule type" value="Genomic_DNA"/>
</dbReference>
<organism evidence="4 5">
    <name type="scientific">Mageeibacillus indolicus</name>
    <dbReference type="NCBI Taxonomy" id="884684"/>
    <lineage>
        <taxon>Bacteria</taxon>
        <taxon>Bacillati</taxon>
        <taxon>Bacillota</taxon>
        <taxon>Clostridia</taxon>
        <taxon>Eubacteriales</taxon>
        <taxon>Oscillospiraceae</taxon>
        <taxon>Mageeibacillus</taxon>
    </lineage>
</organism>
<dbReference type="GO" id="GO:0016301">
    <property type="term" value="F:kinase activity"/>
    <property type="evidence" value="ECO:0007669"/>
    <property type="project" value="UniProtKB-KW"/>
</dbReference>
<accession>A0A2J8B4E5</accession>
<dbReference type="PANTHER" id="PTHR12358">
    <property type="entry name" value="SPHINGOSINE KINASE"/>
    <property type="match status" value="1"/>
</dbReference>
<dbReference type="InterPro" id="IPR017438">
    <property type="entry name" value="ATP-NAD_kinase_N"/>
</dbReference>
<name>A0A2J8B4E5_9FIRM</name>
<protein>
    <recommendedName>
        <fullName evidence="3">DAGKc domain-containing protein</fullName>
    </recommendedName>
</protein>
<evidence type="ECO:0000259" key="3">
    <source>
        <dbReference type="PROSITE" id="PS50146"/>
    </source>
</evidence>
<dbReference type="PROSITE" id="PS50146">
    <property type="entry name" value="DAGK"/>
    <property type="match status" value="1"/>
</dbReference>
<comment type="cofactor">
    <cofactor evidence="1">
        <name>Mg(2+)</name>
        <dbReference type="ChEBI" id="CHEBI:18420"/>
    </cofactor>
</comment>
<sequence length="335" mass="36691">MLNLPKLSLHLLTRNTMGKLFSKTDRRKRALLIINYKSGKGGNTFALGAVIKSLAELPYIVTLMPPQSAADLRTALPLMLPDFDLIIALGGDGTVNIVINALMSLPPEFRVPLAIIPAGTTCDYARTLKISLNPTKAVQQLATAKPLAIDIGQLGERYFTYVASFGAFSDISYTTPTELKKKLGHLAYIIEGIKGLSNLTSYDFSVTVDGVEINGRFLFMALSNSRSIGGLLKLSDRQVNIADGEFELLLIRDPSWQFMRTATMAKILVNIPNGNDDAIFLHGSSFHFRSEQKIPWTIDGEYGGQFTDVAVKIHHQAVKIMIPTSFGRSSTNIKA</sequence>
<evidence type="ECO:0000256" key="2">
    <source>
        <dbReference type="ARBA" id="ARBA00005983"/>
    </source>
</evidence>
<dbReference type="Gene3D" id="2.60.200.40">
    <property type="match status" value="1"/>
</dbReference>
<proteinExistence type="inferred from homology"/>
<evidence type="ECO:0000256" key="1">
    <source>
        <dbReference type="ARBA" id="ARBA00001946"/>
    </source>
</evidence>
<dbReference type="GO" id="GO:0008654">
    <property type="term" value="P:phospholipid biosynthetic process"/>
    <property type="evidence" value="ECO:0007669"/>
    <property type="project" value="UniProtKB-KW"/>
</dbReference>
<dbReference type="Gene3D" id="3.40.50.10330">
    <property type="entry name" value="Probable inorganic polyphosphate/atp-NAD kinase, domain 1"/>
    <property type="match status" value="1"/>
</dbReference>
<dbReference type="InterPro" id="IPR001206">
    <property type="entry name" value="Diacylglycerol_kinase_cat_dom"/>
</dbReference>
<gene>
    <name evidence="4" type="ORF">B7R76_01815</name>
</gene>
<dbReference type="PANTHER" id="PTHR12358:SF54">
    <property type="entry name" value="SPHINGOSINE KINASE RELATED PROTEIN"/>
    <property type="match status" value="1"/>
</dbReference>
<dbReference type="GO" id="GO:0005524">
    <property type="term" value="F:ATP binding"/>
    <property type="evidence" value="ECO:0007669"/>
    <property type="project" value="UniProtKB-KW"/>
</dbReference>
<dbReference type="Proteomes" id="UP000236394">
    <property type="component" value="Unassembled WGS sequence"/>
</dbReference>
<dbReference type="InterPro" id="IPR050187">
    <property type="entry name" value="Lipid_Phosphate_FormReg"/>
</dbReference>
<reference evidence="5" key="1">
    <citation type="submission" date="2017-04" db="EMBL/GenBank/DDBJ databases">
        <authorList>
            <person name="Bumgarner R.E."/>
            <person name="Fredricks D.N."/>
            <person name="Srinivasan S."/>
        </authorList>
    </citation>
    <scope>NUCLEOTIDE SEQUENCE [LARGE SCALE GENOMIC DNA]</scope>
    <source>
        <strain evidence="5">KA00405</strain>
    </source>
</reference>
<evidence type="ECO:0000313" key="4">
    <source>
        <dbReference type="EMBL" id="PNH19647.1"/>
    </source>
</evidence>
<dbReference type="NCBIfam" id="TIGR00147">
    <property type="entry name" value="YegS/Rv2252/BmrU family lipid kinase"/>
    <property type="match status" value="1"/>
</dbReference>
<dbReference type="InterPro" id="IPR016064">
    <property type="entry name" value="NAD/diacylglycerol_kinase_sf"/>
</dbReference>
<dbReference type="Pfam" id="PF00781">
    <property type="entry name" value="DAGK_cat"/>
    <property type="match status" value="1"/>
</dbReference>
<feature type="domain" description="DAGKc" evidence="3">
    <location>
        <begin position="25"/>
        <end position="158"/>
    </location>
</feature>
<comment type="similarity">
    <text evidence="2">Belongs to the diacylglycerol/lipid kinase family.</text>
</comment>
<dbReference type="AlphaFoldDB" id="A0A2J8B4E5"/>
<dbReference type="InterPro" id="IPR005218">
    <property type="entry name" value="Diacylglycerol/lipid_kinase"/>
</dbReference>
<dbReference type="SUPFAM" id="SSF111331">
    <property type="entry name" value="NAD kinase/diacylglycerol kinase-like"/>
    <property type="match status" value="1"/>
</dbReference>
<comment type="caution">
    <text evidence="4">The sequence shown here is derived from an EMBL/GenBank/DDBJ whole genome shotgun (WGS) entry which is preliminary data.</text>
</comment>
<evidence type="ECO:0000313" key="5">
    <source>
        <dbReference type="Proteomes" id="UP000236394"/>
    </source>
</evidence>
<dbReference type="SMART" id="SM00046">
    <property type="entry name" value="DAGKc"/>
    <property type="match status" value="1"/>
</dbReference>